<dbReference type="GO" id="GO:0009446">
    <property type="term" value="P:putrescine biosynthetic process"/>
    <property type="evidence" value="ECO:0007669"/>
    <property type="project" value="InterPro"/>
</dbReference>
<dbReference type="InterPro" id="IPR007466">
    <property type="entry name" value="Peptidyl-Arg-deiminase_porph"/>
</dbReference>
<dbReference type="AlphaFoldDB" id="A0AAJ0BTR3"/>
<accession>A0AAJ0BTR3</accession>
<dbReference type="Pfam" id="PF04371">
    <property type="entry name" value="PAD_porph"/>
    <property type="match status" value="1"/>
</dbReference>
<dbReference type="SUPFAM" id="SSF55909">
    <property type="entry name" value="Pentein"/>
    <property type="match status" value="1"/>
</dbReference>
<dbReference type="GeneID" id="85311967"/>
<dbReference type="Proteomes" id="UP001244011">
    <property type="component" value="Unassembled WGS sequence"/>
</dbReference>
<dbReference type="GO" id="GO:0004668">
    <property type="term" value="F:protein-arginine deiminase activity"/>
    <property type="evidence" value="ECO:0007669"/>
    <property type="project" value="InterPro"/>
</dbReference>
<dbReference type="RefSeq" id="XP_060280561.1">
    <property type="nucleotide sequence ID" value="XM_060428780.1"/>
</dbReference>
<organism evidence="2 3">
    <name type="scientific">Phialemonium atrogriseum</name>
    <dbReference type="NCBI Taxonomy" id="1093897"/>
    <lineage>
        <taxon>Eukaryota</taxon>
        <taxon>Fungi</taxon>
        <taxon>Dikarya</taxon>
        <taxon>Ascomycota</taxon>
        <taxon>Pezizomycotina</taxon>
        <taxon>Sordariomycetes</taxon>
        <taxon>Sordariomycetidae</taxon>
        <taxon>Cephalothecales</taxon>
        <taxon>Cephalothecaceae</taxon>
        <taxon>Phialemonium</taxon>
    </lineage>
</organism>
<name>A0AAJ0BTR3_9PEZI</name>
<proteinExistence type="predicted"/>
<sequence length="383" mass="42470">MSKLPSFFMPAEWAPHARTILAWPSLRNPTFLTSQSIAAATDEISSIAEAVAQFEPVTLIVSRERLFAAQERFRNVSCKHKVQLHPVAGNGLNIWMRDIAPTFVVSSQRPGNSSEQVPQNSPLLRGVDFNFNGWGNRHPTETCSALAQMLLHDTHTERIRASIVTEGGALEVDGEGTLLATESSMINENRNPGKTREDIETELRHQLGISKIVWVPGIRDAESTDCHIDALVRFARPGFVLLSRPTGVREGIWMRVYEETRDILRRSRDARGRPIEIIDIPEPDLSRLDLGHDVLATVENADPLSPVMSYVNYYLPNDGVVVPQFGDEEADDAAAEILQSVFGPTRQIVRVYIKELPMQGGGIHCATQQVPFHGLEGVKDGTL</sequence>
<reference evidence="2" key="1">
    <citation type="submission" date="2023-06" db="EMBL/GenBank/DDBJ databases">
        <title>Genome-scale phylogeny and comparative genomics of the fungal order Sordariales.</title>
        <authorList>
            <consortium name="Lawrence Berkeley National Laboratory"/>
            <person name="Hensen N."/>
            <person name="Bonometti L."/>
            <person name="Westerberg I."/>
            <person name="Brannstrom I.O."/>
            <person name="Guillou S."/>
            <person name="Cros-Aarteil S."/>
            <person name="Calhoun S."/>
            <person name="Haridas S."/>
            <person name="Kuo A."/>
            <person name="Mondo S."/>
            <person name="Pangilinan J."/>
            <person name="Riley R."/>
            <person name="Labutti K."/>
            <person name="Andreopoulos B."/>
            <person name="Lipzen A."/>
            <person name="Chen C."/>
            <person name="Yanf M."/>
            <person name="Daum C."/>
            <person name="Ng V."/>
            <person name="Clum A."/>
            <person name="Steindorff A."/>
            <person name="Ohm R."/>
            <person name="Martin F."/>
            <person name="Silar P."/>
            <person name="Natvig D."/>
            <person name="Lalanne C."/>
            <person name="Gautier V."/>
            <person name="Ament-Velasquez S.L."/>
            <person name="Kruys A."/>
            <person name="Hutchinson M.I."/>
            <person name="Powell A.J."/>
            <person name="Barry K."/>
            <person name="Miller A.N."/>
            <person name="Grigoriev I.V."/>
            <person name="Debuchy R."/>
            <person name="Gladieux P."/>
            <person name="Thoren M.H."/>
            <person name="Johannesson H."/>
        </authorList>
    </citation>
    <scope>NUCLEOTIDE SEQUENCE</scope>
    <source>
        <strain evidence="2">8032-3</strain>
    </source>
</reference>
<dbReference type="GO" id="GO:0047632">
    <property type="term" value="F:agmatine deiminase activity"/>
    <property type="evidence" value="ECO:0007669"/>
    <property type="project" value="TreeGrafter"/>
</dbReference>
<evidence type="ECO:0000313" key="2">
    <source>
        <dbReference type="EMBL" id="KAK1764348.1"/>
    </source>
</evidence>
<keyword evidence="1" id="KW-0378">Hydrolase</keyword>
<dbReference type="Gene3D" id="3.75.10.10">
    <property type="entry name" value="L-arginine/glycine Amidinotransferase, Chain A"/>
    <property type="match status" value="1"/>
</dbReference>
<gene>
    <name evidence="2" type="ORF">QBC33DRAFT_547807</name>
</gene>
<dbReference type="PANTHER" id="PTHR31377:SF0">
    <property type="entry name" value="AGMATINE DEIMINASE-RELATED"/>
    <property type="match status" value="1"/>
</dbReference>
<keyword evidence="3" id="KW-1185">Reference proteome</keyword>
<dbReference type="PANTHER" id="PTHR31377">
    <property type="entry name" value="AGMATINE DEIMINASE-RELATED"/>
    <property type="match status" value="1"/>
</dbReference>
<evidence type="ECO:0008006" key="4">
    <source>
        <dbReference type="Google" id="ProtNLM"/>
    </source>
</evidence>
<evidence type="ECO:0000256" key="1">
    <source>
        <dbReference type="ARBA" id="ARBA00022801"/>
    </source>
</evidence>
<dbReference type="EMBL" id="MU839021">
    <property type="protein sequence ID" value="KAK1764348.1"/>
    <property type="molecule type" value="Genomic_DNA"/>
</dbReference>
<protein>
    <recommendedName>
        <fullName evidence="4">Agmatine deiminase</fullName>
    </recommendedName>
</protein>
<evidence type="ECO:0000313" key="3">
    <source>
        <dbReference type="Proteomes" id="UP001244011"/>
    </source>
</evidence>
<comment type="caution">
    <text evidence="2">The sequence shown here is derived from an EMBL/GenBank/DDBJ whole genome shotgun (WGS) entry which is preliminary data.</text>
</comment>